<name>A0A6C0H7W3_9ZZZZ</name>
<dbReference type="AlphaFoldDB" id="A0A6C0H7W3"/>
<dbReference type="EMBL" id="MN739898">
    <property type="protein sequence ID" value="QHT76594.1"/>
    <property type="molecule type" value="Genomic_DNA"/>
</dbReference>
<feature type="transmembrane region" description="Helical" evidence="1">
    <location>
        <begin position="53"/>
        <end position="72"/>
    </location>
</feature>
<organism evidence="2">
    <name type="scientific">viral metagenome</name>
    <dbReference type="NCBI Taxonomy" id="1070528"/>
    <lineage>
        <taxon>unclassified sequences</taxon>
        <taxon>metagenomes</taxon>
        <taxon>organismal metagenomes</taxon>
    </lineage>
</organism>
<protein>
    <submittedName>
        <fullName evidence="2">Uncharacterized protein</fullName>
    </submittedName>
</protein>
<sequence length="78" mass="9483">MKNISQTPILYIQDIKNTLIFFLSWIIICSYSIIVILLLIFNYISKNSYINKILLFYIIYTSIFISIMYNIYKYLYEK</sequence>
<evidence type="ECO:0000313" key="2">
    <source>
        <dbReference type="EMBL" id="QHT76594.1"/>
    </source>
</evidence>
<keyword evidence="1" id="KW-0812">Transmembrane</keyword>
<feature type="transmembrane region" description="Helical" evidence="1">
    <location>
        <begin position="20"/>
        <end position="41"/>
    </location>
</feature>
<evidence type="ECO:0000256" key="1">
    <source>
        <dbReference type="SAM" id="Phobius"/>
    </source>
</evidence>
<proteinExistence type="predicted"/>
<accession>A0A6C0H7W3</accession>
<reference evidence="2" key="1">
    <citation type="journal article" date="2020" name="Nature">
        <title>Giant virus diversity and host interactions through global metagenomics.</title>
        <authorList>
            <person name="Schulz F."/>
            <person name="Roux S."/>
            <person name="Paez-Espino D."/>
            <person name="Jungbluth S."/>
            <person name="Walsh D.A."/>
            <person name="Denef V.J."/>
            <person name="McMahon K.D."/>
            <person name="Konstantinidis K.T."/>
            <person name="Eloe-Fadrosh E.A."/>
            <person name="Kyrpides N.C."/>
            <person name="Woyke T."/>
        </authorList>
    </citation>
    <scope>NUCLEOTIDE SEQUENCE</scope>
    <source>
        <strain evidence="2">GVMAG-M-3300023179-82</strain>
    </source>
</reference>
<keyword evidence="1" id="KW-1133">Transmembrane helix</keyword>
<keyword evidence="1" id="KW-0472">Membrane</keyword>